<dbReference type="OrthoDB" id="1120250at2"/>
<evidence type="ECO:0000313" key="3">
    <source>
        <dbReference type="Proteomes" id="UP000243525"/>
    </source>
</evidence>
<dbReference type="AlphaFoldDB" id="A0A2T5BYH7"/>
<dbReference type="EMBL" id="QAAD01000020">
    <property type="protein sequence ID" value="PTN07277.1"/>
    <property type="molecule type" value="Genomic_DNA"/>
</dbReference>
<accession>A0A2T5BYH7</accession>
<dbReference type="Proteomes" id="UP000243525">
    <property type="component" value="Unassembled WGS sequence"/>
</dbReference>
<comment type="caution">
    <text evidence="2">The sequence shown here is derived from an EMBL/GenBank/DDBJ whole genome shotgun (WGS) entry which is preliminary data.</text>
</comment>
<feature type="transmembrane region" description="Helical" evidence="1">
    <location>
        <begin position="7"/>
        <end position="27"/>
    </location>
</feature>
<gene>
    <name evidence="2" type="ORF">C8N47_12064</name>
</gene>
<sequence length="151" mass="16390">MKLEKVLNILLWVLLAVSAILIVSMMTNLSDDNADATMGTWINTNLSWSYFLLGASTIIAVVFALFHTFTDKAAAKKGLTALVFAGVVVVLAYVFASDAIPQFHGVEKFVTDGSLTTTISKWIGTTLYATYILLFLTIIAIALAPLTRLLK</sequence>
<evidence type="ECO:0000256" key="1">
    <source>
        <dbReference type="SAM" id="Phobius"/>
    </source>
</evidence>
<feature type="transmembrane region" description="Helical" evidence="1">
    <location>
        <begin position="47"/>
        <end position="66"/>
    </location>
</feature>
<keyword evidence="3" id="KW-1185">Reference proteome</keyword>
<keyword evidence="1" id="KW-1133">Transmembrane helix</keyword>
<keyword evidence="1" id="KW-0472">Membrane</keyword>
<dbReference type="RefSeq" id="WP_107823469.1">
    <property type="nucleotide sequence ID" value="NZ_OY782574.1"/>
</dbReference>
<keyword evidence="1" id="KW-0812">Transmembrane</keyword>
<organism evidence="2 3">
    <name type="scientific">Mangrovibacterium marinum</name>
    <dbReference type="NCBI Taxonomy" id="1639118"/>
    <lineage>
        <taxon>Bacteria</taxon>
        <taxon>Pseudomonadati</taxon>
        <taxon>Bacteroidota</taxon>
        <taxon>Bacteroidia</taxon>
        <taxon>Marinilabiliales</taxon>
        <taxon>Prolixibacteraceae</taxon>
        <taxon>Mangrovibacterium</taxon>
    </lineage>
</organism>
<feature type="transmembrane region" description="Helical" evidence="1">
    <location>
        <begin position="78"/>
        <end position="96"/>
    </location>
</feature>
<evidence type="ECO:0000313" key="2">
    <source>
        <dbReference type="EMBL" id="PTN07277.1"/>
    </source>
</evidence>
<feature type="transmembrane region" description="Helical" evidence="1">
    <location>
        <begin position="128"/>
        <end position="150"/>
    </location>
</feature>
<name>A0A2T5BYH7_9BACT</name>
<proteinExistence type="predicted"/>
<protein>
    <submittedName>
        <fullName evidence="2">Uncharacterized protein</fullName>
    </submittedName>
</protein>
<reference evidence="2 3" key="1">
    <citation type="submission" date="2018-04" db="EMBL/GenBank/DDBJ databases">
        <title>Genomic Encyclopedia of Archaeal and Bacterial Type Strains, Phase II (KMG-II): from individual species to whole genera.</title>
        <authorList>
            <person name="Goeker M."/>
        </authorList>
    </citation>
    <scope>NUCLEOTIDE SEQUENCE [LARGE SCALE GENOMIC DNA]</scope>
    <source>
        <strain evidence="2 3">DSM 28823</strain>
    </source>
</reference>